<dbReference type="KEGG" id="talb:FTW19_19000"/>
<reference evidence="6 7" key="1">
    <citation type="submission" date="2019-08" db="EMBL/GenBank/DDBJ databases">
        <title>Complete genome sequence of Terriglobus albidus strain ORNL.</title>
        <authorList>
            <person name="Podar M."/>
        </authorList>
    </citation>
    <scope>NUCLEOTIDE SEQUENCE [LARGE SCALE GENOMIC DNA]</scope>
    <source>
        <strain evidence="6 7">ORNL</strain>
    </source>
</reference>
<evidence type="ECO:0000313" key="6">
    <source>
        <dbReference type="EMBL" id="QEE29881.1"/>
    </source>
</evidence>
<dbReference type="Pfam" id="PF13442">
    <property type="entry name" value="Cytochrome_CBB3"/>
    <property type="match status" value="1"/>
</dbReference>
<dbReference type="GO" id="GO:0009055">
    <property type="term" value="F:electron transfer activity"/>
    <property type="evidence" value="ECO:0007669"/>
    <property type="project" value="InterPro"/>
</dbReference>
<dbReference type="AlphaFoldDB" id="A0A5B9EHH0"/>
<evidence type="ECO:0000259" key="5">
    <source>
        <dbReference type="PROSITE" id="PS51007"/>
    </source>
</evidence>
<organism evidence="6 7">
    <name type="scientific">Terriglobus albidus</name>
    <dbReference type="NCBI Taxonomy" id="1592106"/>
    <lineage>
        <taxon>Bacteria</taxon>
        <taxon>Pseudomonadati</taxon>
        <taxon>Acidobacteriota</taxon>
        <taxon>Terriglobia</taxon>
        <taxon>Terriglobales</taxon>
        <taxon>Acidobacteriaceae</taxon>
        <taxon>Terriglobus</taxon>
    </lineage>
</organism>
<sequence length="119" mass="13082">MPLQKTSIVLTAAVVATVLLGCRHLGPPTSLQKLNDQQTRGYWVFQTSCRQCHNDREDKPLQGPALMGIYQKKYLPSGAAATDERVQSTVLHGRNMMPAMGGSVNDKDMADLLAYLHTL</sequence>
<gene>
    <name evidence="6" type="ORF">FTW19_19000</name>
</gene>
<evidence type="ECO:0000256" key="2">
    <source>
        <dbReference type="ARBA" id="ARBA00022723"/>
    </source>
</evidence>
<evidence type="ECO:0000256" key="1">
    <source>
        <dbReference type="ARBA" id="ARBA00022617"/>
    </source>
</evidence>
<dbReference type="InterPro" id="IPR036909">
    <property type="entry name" value="Cyt_c-like_dom_sf"/>
</dbReference>
<evidence type="ECO:0000256" key="3">
    <source>
        <dbReference type="ARBA" id="ARBA00023004"/>
    </source>
</evidence>
<dbReference type="GO" id="GO:0046872">
    <property type="term" value="F:metal ion binding"/>
    <property type="evidence" value="ECO:0007669"/>
    <property type="project" value="UniProtKB-KW"/>
</dbReference>
<dbReference type="GO" id="GO:0020037">
    <property type="term" value="F:heme binding"/>
    <property type="evidence" value="ECO:0007669"/>
    <property type="project" value="InterPro"/>
</dbReference>
<proteinExistence type="predicted"/>
<name>A0A5B9EHH0_9BACT</name>
<keyword evidence="2 4" id="KW-0479">Metal-binding</keyword>
<dbReference type="PROSITE" id="PS51257">
    <property type="entry name" value="PROKAR_LIPOPROTEIN"/>
    <property type="match status" value="1"/>
</dbReference>
<evidence type="ECO:0000313" key="7">
    <source>
        <dbReference type="Proteomes" id="UP000321820"/>
    </source>
</evidence>
<dbReference type="EMBL" id="CP042806">
    <property type="protein sequence ID" value="QEE29881.1"/>
    <property type="molecule type" value="Genomic_DNA"/>
</dbReference>
<dbReference type="PROSITE" id="PS51007">
    <property type="entry name" value="CYTC"/>
    <property type="match status" value="1"/>
</dbReference>
<keyword evidence="1 4" id="KW-0349">Heme</keyword>
<accession>A0A5B9EHH0</accession>
<keyword evidence="7" id="KW-1185">Reference proteome</keyword>
<dbReference type="InterPro" id="IPR009056">
    <property type="entry name" value="Cyt_c-like_dom"/>
</dbReference>
<keyword evidence="3 4" id="KW-0408">Iron</keyword>
<dbReference type="RefSeq" id="WP_147649151.1">
    <property type="nucleotide sequence ID" value="NZ_CP042806.1"/>
</dbReference>
<feature type="domain" description="Cytochrome c" evidence="5">
    <location>
        <begin position="36"/>
        <end position="119"/>
    </location>
</feature>
<dbReference type="Gene3D" id="1.10.760.10">
    <property type="entry name" value="Cytochrome c-like domain"/>
    <property type="match status" value="1"/>
</dbReference>
<dbReference type="OrthoDB" id="129791at2"/>
<dbReference type="SUPFAM" id="SSF46626">
    <property type="entry name" value="Cytochrome c"/>
    <property type="match status" value="1"/>
</dbReference>
<dbReference type="Proteomes" id="UP000321820">
    <property type="component" value="Chromosome"/>
</dbReference>
<evidence type="ECO:0000256" key="4">
    <source>
        <dbReference type="PROSITE-ProRule" id="PRU00433"/>
    </source>
</evidence>
<protein>
    <submittedName>
        <fullName evidence="6">Cytochrome c</fullName>
    </submittedName>
</protein>